<dbReference type="GO" id="GO:0006364">
    <property type="term" value="P:rRNA processing"/>
    <property type="evidence" value="ECO:0007669"/>
    <property type="project" value="TreeGrafter"/>
</dbReference>
<dbReference type="InterPro" id="IPR036397">
    <property type="entry name" value="RNaseH_sf"/>
</dbReference>
<evidence type="ECO:0000256" key="3">
    <source>
        <dbReference type="ARBA" id="ARBA00022839"/>
    </source>
</evidence>
<dbReference type="EMBL" id="JASAOK010000018">
    <property type="protein sequence ID" value="KAK6222457.1"/>
    <property type="molecule type" value="Genomic_DNA"/>
</dbReference>
<feature type="compositionally biased region" description="Basic residues" evidence="4">
    <location>
        <begin position="265"/>
        <end position="282"/>
    </location>
</feature>
<keyword evidence="7" id="KW-1185">Reference proteome</keyword>
<dbReference type="GO" id="GO:0004527">
    <property type="term" value="F:exonuclease activity"/>
    <property type="evidence" value="ECO:0007669"/>
    <property type="project" value="UniProtKB-KW"/>
</dbReference>
<dbReference type="Proteomes" id="UP001327957">
    <property type="component" value="Unassembled WGS sequence"/>
</dbReference>
<evidence type="ECO:0000313" key="7">
    <source>
        <dbReference type="Proteomes" id="UP001327957"/>
    </source>
</evidence>
<comment type="caution">
    <text evidence="6">The sequence shown here is derived from an EMBL/GenBank/DDBJ whole genome shotgun (WGS) entry which is preliminary data.</text>
</comment>
<keyword evidence="1" id="KW-0540">Nuclease</keyword>
<dbReference type="GO" id="GO:0000027">
    <property type="term" value="P:ribosomal large subunit assembly"/>
    <property type="evidence" value="ECO:0007669"/>
    <property type="project" value="TreeGrafter"/>
</dbReference>
<dbReference type="InterPro" id="IPR012337">
    <property type="entry name" value="RNaseH-like_sf"/>
</dbReference>
<evidence type="ECO:0000256" key="2">
    <source>
        <dbReference type="ARBA" id="ARBA00022801"/>
    </source>
</evidence>
<dbReference type="SUPFAM" id="SSF53098">
    <property type="entry name" value="Ribonuclease H-like"/>
    <property type="match status" value="1"/>
</dbReference>
<dbReference type="CDD" id="cd06137">
    <property type="entry name" value="DEDDh_RNase"/>
    <property type="match status" value="1"/>
</dbReference>
<feature type="region of interest" description="Disordered" evidence="4">
    <location>
        <begin position="262"/>
        <end position="290"/>
    </location>
</feature>
<proteinExistence type="predicted"/>
<feature type="domain" description="Exonuclease" evidence="5">
    <location>
        <begin position="67"/>
        <end position="244"/>
    </location>
</feature>
<name>A0AAV9TIZ5_9PEZI</name>
<dbReference type="PANTHER" id="PTHR12801:SF114">
    <property type="entry name" value="EXONUCLEASE, PUTATIVE (AFU_ORTHOLOGUE AFUA_7G00870)-RELATED"/>
    <property type="match status" value="1"/>
</dbReference>
<dbReference type="GO" id="GO:0005634">
    <property type="term" value="C:nucleus"/>
    <property type="evidence" value="ECO:0007669"/>
    <property type="project" value="TreeGrafter"/>
</dbReference>
<keyword evidence="2" id="KW-0378">Hydrolase</keyword>
<gene>
    <name evidence="6" type="ORF">QIS74_04159</name>
</gene>
<reference evidence="6 7" key="1">
    <citation type="submission" date="2023-04" db="EMBL/GenBank/DDBJ databases">
        <title>Colletotrichum tabacum stain YC1 causing leaf anthracnose on Nicotiana tabacum(L.) cv.</title>
        <authorList>
            <person name="Ji Z."/>
            <person name="Wang M."/>
            <person name="Zhang J."/>
            <person name="Wang N."/>
            <person name="Zhou Z."/>
        </authorList>
    </citation>
    <scope>NUCLEOTIDE SEQUENCE [LARGE SCALE GENOMIC DNA]</scope>
    <source>
        <strain evidence="6 7">YC1</strain>
    </source>
</reference>
<dbReference type="Gene3D" id="3.30.420.10">
    <property type="entry name" value="Ribonuclease H-like superfamily/Ribonuclease H"/>
    <property type="match status" value="1"/>
</dbReference>
<organism evidence="6 7">
    <name type="scientific">Colletotrichum tabaci</name>
    <dbReference type="NCBI Taxonomy" id="1209068"/>
    <lineage>
        <taxon>Eukaryota</taxon>
        <taxon>Fungi</taxon>
        <taxon>Dikarya</taxon>
        <taxon>Ascomycota</taxon>
        <taxon>Pezizomycotina</taxon>
        <taxon>Sordariomycetes</taxon>
        <taxon>Hypocreomycetidae</taxon>
        <taxon>Glomerellales</taxon>
        <taxon>Glomerellaceae</taxon>
        <taxon>Colletotrichum</taxon>
        <taxon>Colletotrichum destructivum species complex</taxon>
    </lineage>
</organism>
<keyword evidence="3 6" id="KW-0269">Exonuclease</keyword>
<evidence type="ECO:0000259" key="5">
    <source>
        <dbReference type="SMART" id="SM00479"/>
    </source>
</evidence>
<evidence type="ECO:0000313" key="6">
    <source>
        <dbReference type="EMBL" id="KAK6222457.1"/>
    </source>
</evidence>
<dbReference type="Pfam" id="PF00929">
    <property type="entry name" value="RNase_T"/>
    <property type="match status" value="1"/>
</dbReference>
<dbReference type="SMART" id="SM00479">
    <property type="entry name" value="EXOIII"/>
    <property type="match status" value="1"/>
</dbReference>
<protein>
    <submittedName>
        <fullName evidence="6">Exonuclease</fullName>
    </submittedName>
</protein>
<dbReference type="InterPro" id="IPR047021">
    <property type="entry name" value="REXO1/3/4-like"/>
</dbReference>
<evidence type="ECO:0000256" key="4">
    <source>
        <dbReference type="SAM" id="MobiDB-lite"/>
    </source>
</evidence>
<dbReference type="PANTHER" id="PTHR12801">
    <property type="entry name" value="RNA EXONUCLEASE REXO1 / RECO3 FAMILY MEMBER-RELATED"/>
    <property type="match status" value="1"/>
</dbReference>
<dbReference type="AlphaFoldDB" id="A0AAV9TIZ5"/>
<dbReference type="GO" id="GO:0003676">
    <property type="term" value="F:nucleic acid binding"/>
    <property type="evidence" value="ECO:0007669"/>
    <property type="project" value="InterPro"/>
</dbReference>
<accession>A0AAV9TIZ5</accession>
<sequence>MFIKSSKKSLDPHPPSLLRPHVRVSTLSITGASHTQGFLMWNWIPFFMDSRASVIQRSAFSRKGIFAAIVLDCEMAGAVEGQNELIHLTLVDFLSGDVLQNCLVNPSRPIKNWREDITGINAAGMQKAVARNEALHGWKAARDELWRFADEDTILIGQSIHNDLKVLHTYHSRIVDSAIVTADAVLRGGSKIRKRWGLETLCRELLGIQIRQSSQTGGGLAHDALEDALAARELIISCALKPERLESWACAARKVFFEKSDSKSKKTRAGSNQRKRVSRHKAKEQEDSDEMLTWEDVVDYEIWPKSPPDSD</sequence>
<dbReference type="InterPro" id="IPR013520">
    <property type="entry name" value="Ribonucl_H"/>
</dbReference>
<evidence type="ECO:0000256" key="1">
    <source>
        <dbReference type="ARBA" id="ARBA00022722"/>
    </source>
</evidence>